<sequence>MSYSCFEMLTRSDTTSTHASGVHRSNTKSSSRTDIVALVRKALYSVNTDDYVEDALARLGRFSQWTLKRKSTLMSRYRGEEEEDEEDPPDTPQSPVYFNGDNHYPTTGLPYSRYYCHTLYESETSLTSSVSDPLLYSSQPSTRSLSTKQHMKASSVTVRFPPALPQSSTTALSMSISFPASATTRSIPATRSFASMATPYNKHLYSMPPSSTLRSLASKRTTLGSLCEEAVLGKRHTDALIDIYEQRMVGSSPPCFVRR</sequence>
<proteinExistence type="predicted"/>
<dbReference type="EMBL" id="KN880443">
    <property type="protein sequence ID" value="KIY72441.1"/>
    <property type="molecule type" value="Genomic_DNA"/>
</dbReference>
<feature type="region of interest" description="Disordered" evidence="1">
    <location>
        <begin position="76"/>
        <end position="100"/>
    </location>
</feature>
<evidence type="ECO:0000313" key="3">
    <source>
        <dbReference type="Proteomes" id="UP000054007"/>
    </source>
</evidence>
<evidence type="ECO:0000313" key="2">
    <source>
        <dbReference type="EMBL" id="KIY72441.1"/>
    </source>
</evidence>
<protein>
    <submittedName>
        <fullName evidence="2">Uncharacterized protein</fullName>
    </submittedName>
</protein>
<gene>
    <name evidence="2" type="ORF">CYLTODRAFT_449803</name>
</gene>
<accession>A0A0D7BS58</accession>
<dbReference type="AlphaFoldDB" id="A0A0D7BS58"/>
<keyword evidence="3" id="KW-1185">Reference proteome</keyword>
<dbReference type="Proteomes" id="UP000054007">
    <property type="component" value="Unassembled WGS sequence"/>
</dbReference>
<feature type="compositionally biased region" description="Acidic residues" evidence="1">
    <location>
        <begin position="80"/>
        <end position="89"/>
    </location>
</feature>
<evidence type="ECO:0000256" key="1">
    <source>
        <dbReference type="SAM" id="MobiDB-lite"/>
    </source>
</evidence>
<reference evidence="2 3" key="1">
    <citation type="journal article" date="2015" name="Fungal Genet. Biol.">
        <title>Evolution of novel wood decay mechanisms in Agaricales revealed by the genome sequences of Fistulina hepatica and Cylindrobasidium torrendii.</title>
        <authorList>
            <person name="Floudas D."/>
            <person name="Held B.W."/>
            <person name="Riley R."/>
            <person name="Nagy L.G."/>
            <person name="Koehler G."/>
            <person name="Ransdell A.S."/>
            <person name="Younus H."/>
            <person name="Chow J."/>
            <person name="Chiniquy J."/>
            <person name="Lipzen A."/>
            <person name="Tritt A."/>
            <person name="Sun H."/>
            <person name="Haridas S."/>
            <person name="LaButti K."/>
            <person name="Ohm R.A."/>
            <person name="Kues U."/>
            <person name="Blanchette R.A."/>
            <person name="Grigoriev I.V."/>
            <person name="Minto R.E."/>
            <person name="Hibbett D.S."/>
        </authorList>
    </citation>
    <scope>NUCLEOTIDE SEQUENCE [LARGE SCALE GENOMIC DNA]</scope>
    <source>
        <strain evidence="2 3">FP15055 ss-10</strain>
    </source>
</reference>
<organism evidence="2 3">
    <name type="scientific">Cylindrobasidium torrendii FP15055 ss-10</name>
    <dbReference type="NCBI Taxonomy" id="1314674"/>
    <lineage>
        <taxon>Eukaryota</taxon>
        <taxon>Fungi</taxon>
        <taxon>Dikarya</taxon>
        <taxon>Basidiomycota</taxon>
        <taxon>Agaricomycotina</taxon>
        <taxon>Agaricomycetes</taxon>
        <taxon>Agaricomycetidae</taxon>
        <taxon>Agaricales</taxon>
        <taxon>Marasmiineae</taxon>
        <taxon>Physalacriaceae</taxon>
        <taxon>Cylindrobasidium</taxon>
    </lineage>
</organism>
<name>A0A0D7BS58_9AGAR</name>